<gene>
    <name evidence="1" type="ORF">CCAN12_610017</name>
</gene>
<dbReference type="RefSeq" id="WP_095899831.1">
    <property type="nucleotide sequence ID" value="NZ_CP022382.1"/>
</dbReference>
<protein>
    <submittedName>
        <fullName evidence="1">Uncharacterized protein</fullName>
    </submittedName>
</protein>
<dbReference type="PROSITE" id="PS51257">
    <property type="entry name" value="PROKAR_LIPOPROTEIN"/>
    <property type="match status" value="1"/>
</dbReference>
<evidence type="ECO:0000313" key="2">
    <source>
        <dbReference type="Proteomes" id="UP000044026"/>
    </source>
</evidence>
<name>A0A0B7H709_9FLAO</name>
<dbReference type="Proteomes" id="UP000044026">
    <property type="component" value="Unassembled WGS sequence"/>
</dbReference>
<organism evidence="1 2">
    <name type="scientific">Capnocytophaga canimorsus</name>
    <dbReference type="NCBI Taxonomy" id="28188"/>
    <lineage>
        <taxon>Bacteria</taxon>
        <taxon>Pseudomonadati</taxon>
        <taxon>Bacteroidota</taxon>
        <taxon>Flavobacteriia</taxon>
        <taxon>Flavobacteriales</taxon>
        <taxon>Flavobacteriaceae</taxon>
        <taxon>Capnocytophaga</taxon>
    </lineage>
</organism>
<dbReference type="EMBL" id="CDOE01000058">
    <property type="protein sequence ID" value="CEN35406.1"/>
    <property type="molecule type" value="Genomic_DNA"/>
</dbReference>
<reference evidence="1 2" key="1">
    <citation type="submission" date="2015-01" db="EMBL/GenBank/DDBJ databases">
        <authorList>
            <person name="Xiang T."/>
            <person name="Song Y."/>
            <person name="Huang L."/>
            <person name="Wang B."/>
            <person name="Wu P."/>
        </authorList>
    </citation>
    <scope>NUCLEOTIDE SEQUENCE [LARGE SCALE GENOMIC DNA]</scope>
    <source>
        <strain evidence="1 2">Cc12</strain>
    </source>
</reference>
<proteinExistence type="predicted"/>
<evidence type="ECO:0000313" key="1">
    <source>
        <dbReference type="EMBL" id="CEN35406.1"/>
    </source>
</evidence>
<sequence length="169" mass="19854">MFLFFMKNFAIFFLLSFFVACNSNSNKVDFFGDAYYNLHPQEKVLNYVTTPVDDLFKQVVSSVFKEQQLPVYRIVKSENAYTYITIPFDISFSNFSFDTLPQGTNIIHKNENNQLKYIAFESNNILTSIYLRKIKNNTICLLSFSPDKTKFEEIGSEEIIDKKIQFYEK</sequence>
<dbReference type="GeneID" id="69579396"/>
<dbReference type="AlphaFoldDB" id="A0A0B7H709"/>
<accession>A0A0B7H709</accession>